<comment type="caution">
    <text evidence="1">The sequence shown here is derived from an EMBL/GenBank/DDBJ whole genome shotgun (WGS) entry which is preliminary data.</text>
</comment>
<reference evidence="1 2" key="1">
    <citation type="submission" date="2011-02" db="EMBL/GenBank/DDBJ databases">
        <authorList>
            <person name="Muzny D."/>
            <person name="Qin X."/>
            <person name="Deng J."/>
            <person name="Jiang H."/>
            <person name="Liu Y."/>
            <person name="Qu J."/>
            <person name="Song X.-Z."/>
            <person name="Zhang L."/>
            <person name="Thornton R."/>
            <person name="Coyle M."/>
            <person name="Francisco L."/>
            <person name="Jackson L."/>
            <person name="Javaid M."/>
            <person name="Korchina V."/>
            <person name="Kovar C."/>
            <person name="Mata R."/>
            <person name="Mathew T."/>
            <person name="Ngo R."/>
            <person name="Nguyen L."/>
            <person name="Nguyen N."/>
            <person name="Okwuonu G."/>
            <person name="Ongeri F."/>
            <person name="Pham C."/>
            <person name="Simmons D."/>
            <person name="Wilczek-Boney K."/>
            <person name="Hale W."/>
            <person name="Jakkamsetti A."/>
            <person name="Pham P."/>
            <person name="Ruth R."/>
            <person name="San Lucas F."/>
            <person name="Warren J."/>
            <person name="Zhang J."/>
            <person name="Zhao Z."/>
            <person name="Zhou C."/>
            <person name="Zhu D."/>
            <person name="Lee S."/>
            <person name="Bess C."/>
            <person name="Blankenburg K."/>
            <person name="Forbes L."/>
            <person name="Fu Q."/>
            <person name="Gubbala S."/>
            <person name="Hirani K."/>
            <person name="Jayaseelan J.C."/>
            <person name="Lara F."/>
            <person name="Munidasa M."/>
            <person name="Palculict T."/>
            <person name="Patil S."/>
            <person name="Pu L.-L."/>
            <person name="Saada N."/>
            <person name="Tang L."/>
            <person name="Weissenberger G."/>
            <person name="Zhu Y."/>
            <person name="Hemphill L."/>
            <person name="Shang Y."/>
            <person name="Youmans B."/>
            <person name="Ayvaz T."/>
            <person name="Ross M."/>
            <person name="Santibanez J."/>
            <person name="Aqrawi P."/>
            <person name="Gross S."/>
            <person name="Joshi V."/>
            <person name="Fowler G."/>
            <person name="Nazareth L."/>
            <person name="Reid J."/>
            <person name="Worley K."/>
            <person name="Petrosino J."/>
            <person name="Highlander S."/>
            <person name="Gibbs R."/>
        </authorList>
    </citation>
    <scope>NUCLEOTIDE SEQUENCE [LARGE SCALE GENOMIC DNA]</scope>
    <source>
        <strain evidence="1 2">DSM 19965</strain>
    </source>
</reference>
<evidence type="ECO:0000313" key="2">
    <source>
        <dbReference type="Proteomes" id="UP000003503"/>
    </source>
</evidence>
<sequence length="51" mass="6348">MKWFPFRSMRLLPFHLRKGLQSQVLFRRVFRLVLYLLGKKSAREYINTKNY</sequence>
<protein>
    <submittedName>
        <fullName evidence="1">Uncharacterized protein</fullName>
    </submittedName>
</protein>
<dbReference type="HOGENOM" id="CLU_3098220_0_0_9"/>
<dbReference type="STRING" id="888062.HMPREF9083_0844"/>
<keyword evidence="2" id="KW-1185">Reference proteome</keyword>
<organism evidence="1 2">
    <name type="scientific">Dialister micraerophilus DSM 19965</name>
    <dbReference type="NCBI Taxonomy" id="888062"/>
    <lineage>
        <taxon>Bacteria</taxon>
        <taxon>Bacillati</taxon>
        <taxon>Bacillota</taxon>
        <taxon>Negativicutes</taxon>
        <taxon>Veillonellales</taxon>
        <taxon>Veillonellaceae</taxon>
        <taxon>Dialister</taxon>
    </lineage>
</organism>
<dbReference type="EMBL" id="AFBB01000016">
    <property type="protein sequence ID" value="EGF13721.1"/>
    <property type="molecule type" value="Genomic_DNA"/>
</dbReference>
<proteinExistence type="predicted"/>
<evidence type="ECO:0000313" key="1">
    <source>
        <dbReference type="EMBL" id="EGF13721.1"/>
    </source>
</evidence>
<dbReference type="AlphaFoldDB" id="F2BXA2"/>
<dbReference type="Proteomes" id="UP000003503">
    <property type="component" value="Unassembled WGS sequence"/>
</dbReference>
<gene>
    <name evidence="1" type="ORF">HMPREF9083_0844</name>
</gene>
<accession>F2BXA2</accession>
<name>F2BXA2_9FIRM</name>